<dbReference type="InterPro" id="IPR012132">
    <property type="entry name" value="GMC_OxRdtase"/>
</dbReference>
<reference evidence="5 6" key="1">
    <citation type="submission" date="2018-02" db="EMBL/GenBank/DDBJ databases">
        <title>The genomes of Aspergillus section Nigri reveals drivers in fungal speciation.</title>
        <authorList>
            <consortium name="DOE Joint Genome Institute"/>
            <person name="Vesth T.C."/>
            <person name="Nybo J."/>
            <person name="Theobald S."/>
            <person name="Brandl J."/>
            <person name="Frisvad J.C."/>
            <person name="Nielsen K.F."/>
            <person name="Lyhne E.K."/>
            <person name="Kogle M.E."/>
            <person name="Kuo A."/>
            <person name="Riley R."/>
            <person name="Clum A."/>
            <person name="Nolan M."/>
            <person name="Lipzen A."/>
            <person name="Salamov A."/>
            <person name="Henrissat B."/>
            <person name="Wiebenga A."/>
            <person name="De vries R.P."/>
            <person name="Grigoriev I.V."/>
            <person name="Mortensen U.H."/>
            <person name="Andersen M.R."/>
            <person name="Baker S.E."/>
        </authorList>
    </citation>
    <scope>NUCLEOTIDE SEQUENCE [LARGE SCALE GENOMIC DNA]</scope>
    <source>
        <strain evidence="5 6">CBS 707.79</strain>
    </source>
</reference>
<dbReference type="Pfam" id="PF05199">
    <property type="entry name" value="GMC_oxred_C"/>
    <property type="match status" value="1"/>
</dbReference>
<evidence type="ECO:0000256" key="3">
    <source>
        <dbReference type="SAM" id="MobiDB-lite"/>
    </source>
</evidence>
<name>A0A319DP05_9EURO</name>
<organism evidence="5 6">
    <name type="scientific">Aspergillus ellipticus CBS 707.79</name>
    <dbReference type="NCBI Taxonomy" id="1448320"/>
    <lineage>
        <taxon>Eukaryota</taxon>
        <taxon>Fungi</taxon>
        <taxon>Dikarya</taxon>
        <taxon>Ascomycota</taxon>
        <taxon>Pezizomycotina</taxon>
        <taxon>Eurotiomycetes</taxon>
        <taxon>Eurotiomycetidae</taxon>
        <taxon>Eurotiales</taxon>
        <taxon>Aspergillaceae</taxon>
        <taxon>Aspergillus</taxon>
        <taxon>Aspergillus subgen. Circumdati</taxon>
    </lineage>
</organism>
<dbReference type="InterPro" id="IPR011009">
    <property type="entry name" value="Kinase-like_dom_sf"/>
</dbReference>
<accession>A0A319DP05</accession>
<dbReference type="VEuPathDB" id="FungiDB:BO71DRAFT_434460"/>
<dbReference type="PANTHER" id="PTHR11552:SF138">
    <property type="entry name" value="DEHYDROGENASE PKFF-RELATED"/>
    <property type="match status" value="1"/>
</dbReference>
<dbReference type="InterPro" id="IPR007867">
    <property type="entry name" value="GMC_OxRtase_C"/>
</dbReference>
<evidence type="ECO:0000256" key="2">
    <source>
        <dbReference type="ARBA" id="ARBA00023180"/>
    </source>
</evidence>
<dbReference type="AlphaFoldDB" id="A0A319DP05"/>
<dbReference type="PROSITE" id="PS00624">
    <property type="entry name" value="GMC_OXRED_2"/>
    <property type="match status" value="1"/>
</dbReference>
<feature type="domain" description="Glucose-methanol-choline oxidoreductase N-terminal" evidence="4">
    <location>
        <begin position="38"/>
        <end position="52"/>
    </location>
</feature>
<dbReference type="GO" id="GO:0044550">
    <property type="term" value="P:secondary metabolite biosynthetic process"/>
    <property type="evidence" value="ECO:0007669"/>
    <property type="project" value="TreeGrafter"/>
</dbReference>
<feature type="compositionally biased region" description="Polar residues" evidence="3">
    <location>
        <begin position="777"/>
        <end position="789"/>
    </location>
</feature>
<dbReference type="OrthoDB" id="2156052at2759"/>
<dbReference type="PANTHER" id="PTHR11552">
    <property type="entry name" value="GLUCOSE-METHANOL-CHOLINE GMC OXIDOREDUCTASE"/>
    <property type="match status" value="1"/>
</dbReference>
<dbReference type="SUPFAM" id="SSF56112">
    <property type="entry name" value="Protein kinase-like (PK-like)"/>
    <property type="match status" value="1"/>
</dbReference>
<keyword evidence="2" id="KW-0325">Glycoprotein</keyword>
<evidence type="ECO:0000256" key="1">
    <source>
        <dbReference type="ARBA" id="ARBA00010790"/>
    </source>
</evidence>
<proteinExistence type="inferred from homology"/>
<evidence type="ECO:0000313" key="6">
    <source>
        <dbReference type="Proteomes" id="UP000247810"/>
    </source>
</evidence>
<sequence>MAKRILFDDSKNATGVVADFQNTEFTVSARKEIIISTGAFHSPQMLMVSGIGPAQTLKKHDISVLIDLPGVGQNLWDHVLFSLSYPVNMDTVTRFVVDPQYQTEQILRYMAYNTGVPAQVIDMLGWEKVPFPYRKKFPPAVQADLAQFPTDWPEVEIIGANFFVSNFSNMTAQQPTDGRSYASIVGALVVPTSSGDVTIRSKSTKDLPVINPNWLTTQTDIHVAIATFQRIRDLWRTGLLKKIVIGPEAYPGEQVVTDAQILHAIRDAATPIWHPAGTCKMGTSDDPRAVLDSSARVFGVGRLRVVDASAFPLLPPGHPQSTVYMLAEKIVAQIIAEASSSRSQEEATLPNRGILQESVTLEGLIPCNSSHGHHYTNHTLSFGYSPTGLMDSPGSPDYKALFEQEREKRKHFEDQQKQTTLVEFLRHCHKVLSRPLRVRTPSSSTTGEIPIPKGKHCPTRLERWVDCAAKQQDIYNAVRRYLQPEDAPRLFPSRVVLDGLSEHFKGPMGSEYDLQTYERLTVEDHTRILFSELCKIPAARDEFGLGDGVLFDSHASVLTETEINETYTKDTTPRGKPDQLFVHRVDDRTATLLTTVEYKPPHKLPLGDIRRGLRDMDLWKEMVWSNKVPRDGAESSVYNSQRLVCSAIVQEYHVMIQEGLEFSYLTTGLALILLWVPYDKPSTLRYYFCEPNQEVDNSDGDLPHPNTSIARVLCLCLMSFRSRLRNQEWRNKYCSDLRVWTTRFDGVCENVRSQQLQQGSVAPSDGTDYVSPISAANSSEYQASSSPVESPTAPARRVPTRSRGGCAPSDLGDHTGSPDSSGSESDHAASGRKRGFSQVEASPSQRLPRQNERDNQNDMSQRQNAQFCTQRCLLGLQNGRALDDSCPNVDLHRQSGDGVQHPINATDLVFLLKQQMDENIDRCIPFGSCGSYGAPFKLTCSPYGYTVVGKGTTSGLWKKVVSREAEIYHILRKAQGSAVPVFLGTIDLAKIYYLHQAGEIRHMLVMGWAGESTAKHEQTAELHREIKRSKEKIRTLGVRHLDLRPDNILWNAELGRALIIDFHRSELDYRPTIDRFGSLKGSQCKAPMSETKRVRVI</sequence>
<gene>
    <name evidence="5" type="ORF">BO71DRAFT_434460</name>
</gene>
<dbReference type="Pfam" id="PF00732">
    <property type="entry name" value="GMC_oxred_N"/>
    <property type="match status" value="1"/>
</dbReference>
<comment type="similarity">
    <text evidence="1">Belongs to the GMC oxidoreductase family.</text>
</comment>
<dbReference type="GO" id="GO:0050660">
    <property type="term" value="F:flavin adenine dinucleotide binding"/>
    <property type="evidence" value="ECO:0007669"/>
    <property type="project" value="InterPro"/>
</dbReference>
<dbReference type="Gene3D" id="3.30.560.10">
    <property type="entry name" value="Glucose Oxidase, domain 3"/>
    <property type="match status" value="1"/>
</dbReference>
<dbReference type="InterPro" id="IPR000172">
    <property type="entry name" value="GMC_OxRdtase_N"/>
</dbReference>
<evidence type="ECO:0000259" key="4">
    <source>
        <dbReference type="PROSITE" id="PS00624"/>
    </source>
</evidence>
<dbReference type="Gene3D" id="3.50.50.60">
    <property type="entry name" value="FAD/NAD(P)-binding domain"/>
    <property type="match status" value="1"/>
</dbReference>
<dbReference type="STRING" id="1448320.A0A319DP05"/>
<dbReference type="Proteomes" id="UP000247810">
    <property type="component" value="Unassembled WGS sequence"/>
</dbReference>
<dbReference type="Gene3D" id="1.10.510.10">
    <property type="entry name" value="Transferase(Phosphotransferase) domain 1"/>
    <property type="match status" value="1"/>
</dbReference>
<dbReference type="EMBL" id="KZ826011">
    <property type="protein sequence ID" value="PYH89798.1"/>
    <property type="molecule type" value="Genomic_DNA"/>
</dbReference>
<feature type="compositionally biased region" description="Polar residues" evidence="3">
    <location>
        <begin position="839"/>
        <end position="848"/>
    </location>
</feature>
<dbReference type="SUPFAM" id="SSF54373">
    <property type="entry name" value="FAD-linked reductases, C-terminal domain"/>
    <property type="match status" value="1"/>
</dbReference>
<protein>
    <recommendedName>
        <fullName evidence="4">Glucose-methanol-choline oxidoreductase N-terminal domain-containing protein</fullName>
    </recommendedName>
</protein>
<dbReference type="GO" id="GO:0016614">
    <property type="term" value="F:oxidoreductase activity, acting on CH-OH group of donors"/>
    <property type="evidence" value="ECO:0007669"/>
    <property type="project" value="InterPro"/>
</dbReference>
<evidence type="ECO:0000313" key="5">
    <source>
        <dbReference type="EMBL" id="PYH89798.1"/>
    </source>
</evidence>
<feature type="region of interest" description="Disordered" evidence="3">
    <location>
        <begin position="777"/>
        <end position="862"/>
    </location>
</feature>
<dbReference type="SUPFAM" id="SSF51905">
    <property type="entry name" value="FAD/NAD(P)-binding domain"/>
    <property type="match status" value="1"/>
</dbReference>
<dbReference type="InterPro" id="IPR036188">
    <property type="entry name" value="FAD/NAD-bd_sf"/>
</dbReference>
<keyword evidence="6" id="KW-1185">Reference proteome</keyword>